<dbReference type="InterPro" id="IPR017907">
    <property type="entry name" value="Znf_RING_CS"/>
</dbReference>
<proteinExistence type="predicted"/>
<evidence type="ECO:0000256" key="4">
    <source>
        <dbReference type="PROSITE-ProRule" id="PRU00175"/>
    </source>
</evidence>
<feature type="region of interest" description="Disordered" evidence="5">
    <location>
        <begin position="1"/>
        <end position="28"/>
    </location>
</feature>
<evidence type="ECO:0000256" key="5">
    <source>
        <dbReference type="SAM" id="MobiDB-lite"/>
    </source>
</evidence>
<evidence type="ECO:0000256" key="1">
    <source>
        <dbReference type="ARBA" id="ARBA00022723"/>
    </source>
</evidence>
<comment type="caution">
    <text evidence="8">The sequence shown here is derived from an EMBL/GenBank/DDBJ whole genome shotgun (WGS) entry which is preliminary data.</text>
</comment>
<dbReference type="InterPro" id="IPR051435">
    <property type="entry name" value="RING_finger_E3_ubiq-ligases"/>
</dbReference>
<evidence type="ECO:0000256" key="2">
    <source>
        <dbReference type="ARBA" id="ARBA00022771"/>
    </source>
</evidence>
<gene>
    <name evidence="8" type="ORF">AAFF_G00067200</name>
</gene>
<evidence type="ECO:0000256" key="3">
    <source>
        <dbReference type="ARBA" id="ARBA00022833"/>
    </source>
</evidence>
<dbReference type="GO" id="GO:0016567">
    <property type="term" value="P:protein ubiquitination"/>
    <property type="evidence" value="ECO:0007669"/>
    <property type="project" value="TreeGrafter"/>
</dbReference>
<dbReference type="SMART" id="SM00184">
    <property type="entry name" value="RING"/>
    <property type="match status" value="1"/>
</dbReference>
<evidence type="ECO:0000256" key="6">
    <source>
        <dbReference type="SAM" id="Phobius"/>
    </source>
</evidence>
<sequence>MTGSNRQAERASPWSQTKASSPRPRPEEGAPDLECAICFSPFNNVFRTPKMLKCRHTFCLECLARMNVKSAEPNAIQCPLCRGVTALPVLGLPKLDNDPAILSYLPEAMQRVYSVRFNRSKGRLQVRRPLDAQRAPSTVSHSLDVGMPAHHSATAIRGPAGPRGVLRIVSRPTCQAVMMVGGSLVLATLICVIIFLLRSQ</sequence>
<organism evidence="8 9">
    <name type="scientific">Aldrovandia affinis</name>
    <dbReference type="NCBI Taxonomy" id="143900"/>
    <lineage>
        <taxon>Eukaryota</taxon>
        <taxon>Metazoa</taxon>
        <taxon>Chordata</taxon>
        <taxon>Craniata</taxon>
        <taxon>Vertebrata</taxon>
        <taxon>Euteleostomi</taxon>
        <taxon>Actinopterygii</taxon>
        <taxon>Neopterygii</taxon>
        <taxon>Teleostei</taxon>
        <taxon>Notacanthiformes</taxon>
        <taxon>Halosauridae</taxon>
        <taxon>Aldrovandia</taxon>
    </lineage>
</organism>
<dbReference type="Proteomes" id="UP001221898">
    <property type="component" value="Unassembled WGS sequence"/>
</dbReference>
<name>A0AAD7T487_9TELE</name>
<keyword evidence="6" id="KW-0472">Membrane</keyword>
<dbReference type="PANTHER" id="PTHR22791:SF30">
    <property type="entry name" value="RING FINGER PROTEIN 223-LIKE"/>
    <property type="match status" value="1"/>
</dbReference>
<dbReference type="SUPFAM" id="SSF57850">
    <property type="entry name" value="RING/U-box"/>
    <property type="match status" value="1"/>
</dbReference>
<dbReference type="Gene3D" id="3.30.40.10">
    <property type="entry name" value="Zinc/RING finger domain, C3HC4 (zinc finger)"/>
    <property type="match status" value="1"/>
</dbReference>
<feature type="transmembrane region" description="Helical" evidence="6">
    <location>
        <begin position="176"/>
        <end position="197"/>
    </location>
</feature>
<keyword evidence="6" id="KW-0812">Transmembrane</keyword>
<dbReference type="EMBL" id="JAINUG010000014">
    <property type="protein sequence ID" value="KAJ8414122.1"/>
    <property type="molecule type" value="Genomic_DNA"/>
</dbReference>
<keyword evidence="3" id="KW-0862">Zinc</keyword>
<dbReference type="GO" id="GO:0061630">
    <property type="term" value="F:ubiquitin protein ligase activity"/>
    <property type="evidence" value="ECO:0007669"/>
    <property type="project" value="TreeGrafter"/>
</dbReference>
<dbReference type="PROSITE" id="PS50089">
    <property type="entry name" value="ZF_RING_2"/>
    <property type="match status" value="1"/>
</dbReference>
<keyword evidence="6" id="KW-1133">Transmembrane helix</keyword>
<evidence type="ECO:0000313" key="8">
    <source>
        <dbReference type="EMBL" id="KAJ8414122.1"/>
    </source>
</evidence>
<dbReference type="GO" id="GO:0008270">
    <property type="term" value="F:zinc ion binding"/>
    <property type="evidence" value="ECO:0007669"/>
    <property type="project" value="UniProtKB-KW"/>
</dbReference>
<keyword evidence="9" id="KW-1185">Reference proteome</keyword>
<protein>
    <recommendedName>
        <fullName evidence="7">RING-type domain-containing protein</fullName>
    </recommendedName>
</protein>
<reference evidence="8" key="1">
    <citation type="journal article" date="2023" name="Science">
        <title>Genome structures resolve the early diversification of teleost fishes.</title>
        <authorList>
            <person name="Parey E."/>
            <person name="Louis A."/>
            <person name="Montfort J."/>
            <person name="Bouchez O."/>
            <person name="Roques C."/>
            <person name="Iampietro C."/>
            <person name="Lluch J."/>
            <person name="Castinel A."/>
            <person name="Donnadieu C."/>
            <person name="Desvignes T."/>
            <person name="Floi Bucao C."/>
            <person name="Jouanno E."/>
            <person name="Wen M."/>
            <person name="Mejri S."/>
            <person name="Dirks R."/>
            <person name="Jansen H."/>
            <person name="Henkel C."/>
            <person name="Chen W.J."/>
            <person name="Zahm M."/>
            <person name="Cabau C."/>
            <person name="Klopp C."/>
            <person name="Thompson A.W."/>
            <person name="Robinson-Rechavi M."/>
            <person name="Braasch I."/>
            <person name="Lecointre G."/>
            <person name="Bobe J."/>
            <person name="Postlethwait J.H."/>
            <person name="Berthelot C."/>
            <person name="Roest Crollius H."/>
            <person name="Guiguen Y."/>
        </authorList>
    </citation>
    <scope>NUCLEOTIDE SEQUENCE</scope>
    <source>
        <strain evidence="8">NC1722</strain>
    </source>
</reference>
<evidence type="ECO:0000313" key="9">
    <source>
        <dbReference type="Proteomes" id="UP001221898"/>
    </source>
</evidence>
<dbReference type="AlphaFoldDB" id="A0AAD7T487"/>
<feature type="domain" description="RING-type" evidence="7">
    <location>
        <begin position="35"/>
        <end position="82"/>
    </location>
</feature>
<evidence type="ECO:0000259" key="7">
    <source>
        <dbReference type="PROSITE" id="PS50089"/>
    </source>
</evidence>
<dbReference type="Pfam" id="PF13445">
    <property type="entry name" value="zf-RING_UBOX"/>
    <property type="match status" value="1"/>
</dbReference>
<accession>A0AAD7T487</accession>
<keyword evidence="1" id="KW-0479">Metal-binding</keyword>
<dbReference type="InterPro" id="IPR027370">
    <property type="entry name" value="Znf-RING_euk"/>
</dbReference>
<dbReference type="PANTHER" id="PTHR22791">
    <property type="entry name" value="RING-TYPE DOMAIN-CONTAINING PROTEIN"/>
    <property type="match status" value="1"/>
</dbReference>
<dbReference type="CDD" id="cd16556">
    <property type="entry name" value="RING-HC_RNF183-like"/>
    <property type="match status" value="1"/>
</dbReference>
<dbReference type="PROSITE" id="PS00518">
    <property type="entry name" value="ZF_RING_1"/>
    <property type="match status" value="1"/>
</dbReference>
<dbReference type="InterPro" id="IPR001841">
    <property type="entry name" value="Znf_RING"/>
</dbReference>
<dbReference type="InterPro" id="IPR013083">
    <property type="entry name" value="Znf_RING/FYVE/PHD"/>
</dbReference>
<keyword evidence="2 4" id="KW-0863">Zinc-finger</keyword>